<name>A0AA36CYK8_9BILA</name>
<evidence type="ECO:0000256" key="5">
    <source>
        <dbReference type="ARBA" id="ARBA00023242"/>
    </source>
</evidence>
<dbReference type="Proteomes" id="UP001177023">
    <property type="component" value="Unassembled WGS sequence"/>
</dbReference>
<dbReference type="Pfam" id="PF05705">
    <property type="entry name" value="DUF829"/>
    <property type="match status" value="1"/>
</dbReference>
<evidence type="ECO:0000313" key="8">
    <source>
        <dbReference type="Proteomes" id="UP001177023"/>
    </source>
</evidence>
<organism evidence="7 8">
    <name type="scientific">Mesorhabditis spiculigera</name>
    <dbReference type="NCBI Taxonomy" id="96644"/>
    <lineage>
        <taxon>Eukaryota</taxon>
        <taxon>Metazoa</taxon>
        <taxon>Ecdysozoa</taxon>
        <taxon>Nematoda</taxon>
        <taxon>Chromadorea</taxon>
        <taxon>Rhabditida</taxon>
        <taxon>Rhabditina</taxon>
        <taxon>Rhabditomorpha</taxon>
        <taxon>Rhabditoidea</taxon>
        <taxon>Rhabditidae</taxon>
        <taxon>Mesorhabditinae</taxon>
        <taxon>Mesorhabditis</taxon>
    </lineage>
</organism>
<keyword evidence="4" id="KW-0472">Membrane</keyword>
<dbReference type="PANTHER" id="PTHR12265">
    <property type="entry name" value="TRANSMEMBRANE PROTEIN 53"/>
    <property type="match status" value="1"/>
</dbReference>
<evidence type="ECO:0000256" key="2">
    <source>
        <dbReference type="ARBA" id="ARBA00022692"/>
    </source>
</evidence>
<dbReference type="AlphaFoldDB" id="A0AA36CYK8"/>
<evidence type="ECO:0000256" key="1">
    <source>
        <dbReference type="ARBA" id="ARBA00004126"/>
    </source>
</evidence>
<accession>A0AA36CYK8</accession>
<comment type="subcellular location">
    <subcellularLocation>
        <location evidence="6">Endomembrane system</location>
        <topology evidence="6">Single-pass membrane protein</topology>
    </subcellularLocation>
    <subcellularLocation>
        <location evidence="1">Nucleus membrane</location>
    </subcellularLocation>
</comment>
<dbReference type="EMBL" id="CATQJA010002651">
    <property type="protein sequence ID" value="CAJ0577740.1"/>
    <property type="molecule type" value="Genomic_DNA"/>
</dbReference>
<keyword evidence="2" id="KW-0812">Transmembrane</keyword>
<protein>
    <recommendedName>
        <fullName evidence="9">Transmembrane protein 53</fullName>
    </recommendedName>
</protein>
<reference evidence="7" key="1">
    <citation type="submission" date="2023-06" db="EMBL/GenBank/DDBJ databases">
        <authorList>
            <person name="Delattre M."/>
        </authorList>
    </citation>
    <scope>NUCLEOTIDE SEQUENCE</scope>
    <source>
        <strain evidence="7">AF72</strain>
    </source>
</reference>
<keyword evidence="3" id="KW-1133">Transmembrane helix</keyword>
<evidence type="ECO:0008006" key="9">
    <source>
        <dbReference type="Google" id="ProtNLM"/>
    </source>
</evidence>
<keyword evidence="5" id="KW-0539">Nucleus</keyword>
<evidence type="ECO:0000256" key="4">
    <source>
        <dbReference type="ARBA" id="ARBA00023136"/>
    </source>
</evidence>
<feature type="non-terminal residue" evidence="7">
    <location>
        <position position="1"/>
    </location>
</feature>
<sequence length="151" mass="16853">MGRKSKKVNAIVGAPDLRSPHRIAADTTVLLLGWAGAQDKHVAKHAEIYNNKGFKTIMFNSAFDGKHPLYLKTSRDIDGLVPTLDSELADPGRRLLIHTYSMNGVFTLCTLLYHKRFIDLLKRTDGLTMDSGPVYFKEVSAYTLVLDEDDS</sequence>
<evidence type="ECO:0000256" key="3">
    <source>
        <dbReference type="ARBA" id="ARBA00022989"/>
    </source>
</evidence>
<comment type="caution">
    <text evidence="7">The sequence shown here is derived from an EMBL/GenBank/DDBJ whole genome shotgun (WGS) entry which is preliminary data.</text>
</comment>
<proteinExistence type="predicted"/>
<keyword evidence="8" id="KW-1185">Reference proteome</keyword>
<gene>
    <name evidence="7" type="ORF">MSPICULIGERA_LOCUS16008</name>
</gene>
<dbReference type="GO" id="GO:0031965">
    <property type="term" value="C:nuclear membrane"/>
    <property type="evidence" value="ECO:0007669"/>
    <property type="project" value="UniProtKB-SubCell"/>
</dbReference>
<evidence type="ECO:0000256" key="6">
    <source>
        <dbReference type="ARBA" id="ARBA00037847"/>
    </source>
</evidence>
<evidence type="ECO:0000313" key="7">
    <source>
        <dbReference type="EMBL" id="CAJ0577740.1"/>
    </source>
</evidence>
<dbReference type="PANTHER" id="PTHR12265:SF30">
    <property type="entry name" value="TRANSMEMBRANE PROTEIN 53"/>
    <property type="match status" value="1"/>
</dbReference>
<dbReference type="InterPro" id="IPR008547">
    <property type="entry name" value="DUF829_TMEM53"/>
</dbReference>